<accession>A0ACC0EKR9</accession>
<evidence type="ECO:0000313" key="1">
    <source>
        <dbReference type="EMBL" id="KAI7954627.1"/>
    </source>
</evidence>
<proteinExistence type="predicted"/>
<comment type="caution">
    <text evidence="1">The sequence shown here is derived from an EMBL/GenBank/DDBJ whole genome shotgun (WGS) entry which is preliminary data.</text>
</comment>
<name>A0ACC0EKR9_9BASI</name>
<keyword evidence="2" id="KW-1185">Reference proteome</keyword>
<reference evidence="2" key="2">
    <citation type="journal article" date="2018" name="Mol. Plant Microbe Interact.">
        <title>Genome sequence resources for the wheat stripe rust pathogen (Puccinia striiformis f. sp. tritici) and the barley stripe rust pathogen (Puccinia striiformis f. sp. hordei).</title>
        <authorList>
            <person name="Xia C."/>
            <person name="Wang M."/>
            <person name="Yin C."/>
            <person name="Cornejo O.E."/>
            <person name="Hulbert S.H."/>
            <person name="Chen X."/>
        </authorList>
    </citation>
    <scope>NUCLEOTIDE SEQUENCE [LARGE SCALE GENOMIC DNA]</scope>
    <source>
        <strain evidence="2">93-210</strain>
    </source>
</reference>
<sequence length="413" mass="45482">SPNQRTAFSAPGARGGGPGVTLPTKPVRSFTSAYTQAEHTAAGAAAAAAAGNQPSSDDQKLLTYKHSPSWCPSLPHLITTITPDKPQPQQGKNSLAFSKNGYRISTTNIETTATPRSSQDSPRLRRMRPVTYLHLRMFEMARDHARFHSDFQVVGGFMSLVNDAYKKPGLAPAVHRYEMCRLACEESSDWIMVDPWEARQAEYVRTATVLDHFDYHLNQVLGGVDCPATGEKRPVRIVLLAGSDLIQTMSQPGLWSEHDLHHILGQFGCYIIERAESEIDESQLSDSVHSQSPLAMYRNRIYLVPQLVRNDVSSTKVRLFIRKGMSVEYLVPGPVVKYIRQHGLYQDELAGPSCSTICTPFIQASCSPVLKAVPDTSLPASFNHQLSPSLQVPSLASVNQSLLKSLLNSKKKA</sequence>
<feature type="non-terminal residue" evidence="1">
    <location>
        <position position="1"/>
    </location>
</feature>
<gene>
    <name evidence="1" type="ORF">MJO28_005027</name>
</gene>
<evidence type="ECO:0000313" key="2">
    <source>
        <dbReference type="Proteomes" id="UP001060170"/>
    </source>
</evidence>
<protein>
    <submittedName>
        <fullName evidence="1">Uncharacterized protein</fullName>
    </submittedName>
</protein>
<reference evidence="2" key="1">
    <citation type="journal article" date="2018" name="BMC Genomics">
        <title>Genomic insights into host adaptation between the wheat stripe rust pathogen (Puccinia striiformis f. sp. tritici) and the barley stripe rust pathogen (Puccinia striiformis f. sp. hordei).</title>
        <authorList>
            <person name="Xia C."/>
            <person name="Wang M."/>
            <person name="Yin C."/>
            <person name="Cornejo O.E."/>
            <person name="Hulbert S.H."/>
            <person name="Chen X."/>
        </authorList>
    </citation>
    <scope>NUCLEOTIDE SEQUENCE [LARGE SCALE GENOMIC DNA]</scope>
    <source>
        <strain evidence="2">93-210</strain>
    </source>
</reference>
<dbReference type="Proteomes" id="UP001060170">
    <property type="component" value="Chromosome 5"/>
</dbReference>
<reference evidence="1 2" key="3">
    <citation type="journal article" date="2022" name="Microbiol. Spectr.">
        <title>Folding features and dynamics of 3D genome architecture in plant fungal pathogens.</title>
        <authorList>
            <person name="Xia C."/>
        </authorList>
    </citation>
    <scope>NUCLEOTIDE SEQUENCE [LARGE SCALE GENOMIC DNA]</scope>
    <source>
        <strain evidence="1 2">93-210</strain>
    </source>
</reference>
<dbReference type="EMBL" id="CM045869">
    <property type="protein sequence ID" value="KAI7954627.1"/>
    <property type="molecule type" value="Genomic_DNA"/>
</dbReference>
<organism evidence="1 2">
    <name type="scientific">Puccinia striiformis f. sp. tritici</name>
    <dbReference type="NCBI Taxonomy" id="168172"/>
    <lineage>
        <taxon>Eukaryota</taxon>
        <taxon>Fungi</taxon>
        <taxon>Dikarya</taxon>
        <taxon>Basidiomycota</taxon>
        <taxon>Pucciniomycotina</taxon>
        <taxon>Pucciniomycetes</taxon>
        <taxon>Pucciniales</taxon>
        <taxon>Pucciniaceae</taxon>
        <taxon>Puccinia</taxon>
    </lineage>
</organism>